<evidence type="ECO:0000256" key="6">
    <source>
        <dbReference type="ARBA" id="ARBA00022989"/>
    </source>
</evidence>
<dbReference type="GO" id="GO:0022857">
    <property type="term" value="F:transmembrane transporter activity"/>
    <property type="evidence" value="ECO:0007669"/>
    <property type="project" value="InterPro"/>
</dbReference>
<dbReference type="GO" id="GO:0006865">
    <property type="term" value="P:amino acid transport"/>
    <property type="evidence" value="ECO:0007669"/>
    <property type="project" value="UniProtKB-KW"/>
</dbReference>
<evidence type="ECO:0000256" key="7">
    <source>
        <dbReference type="ARBA" id="ARBA00023136"/>
    </source>
</evidence>
<dbReference type="PANTHER" id="PTHR11795">
    <property type="entry name" value="BRANCHED-CHAIN AMINO ACID TRANSPORT SYSTEM PERMEASE PROTEIN LIVH"/>
    <property type="match status" value="1"/>
</dbReference>
<evidence type="ECO:0000256" key="2">
    <source>
        <dbReference type="ARBA" id="ARBA00022448"/>
    </source>
</evidence>
<evidence type="ECO:0000256" key="3">
    <source>
        <dbReference type="ARBA" id="ARBA00022475"/>
    </source>
</evidence>
<evidence type="ECO:0000256" key="1">
    <source>
        <dbReference type="ARBA" id="ARBA00004651"/>
    </source>
</evidence>
<organism evidence="10">
    <name type="scientific">Neobacillus citreus</name>
    <dbReference type="NCBI Taxonomy" id="2833578"/>
    <lineage>
        <taxon>Bacteria</taxon>
        <taxon>Bacillati</taxon>
        <taxon>Bacillota</taxon>
        <taxon>Bacilli</taxon>
        <taxon>Bacillales</taxon>
        <taxon>Bacillaceae</taxon>
        <taxon>Neobacillus</taxon>
    </lineage>
</organism>
<feature type="transmembrane region" description="Helical" evidence="9">
    <location>
        <begin position="206"/>
        <end position="225"/>
    </location>
</feature>
<feature type="transmembrane region" description="Helical" evidence="9">
    <location>
        <begin position="130"/>
        <end position="152"/>
    </location>
</feature>
<feature type="transmembrane region" description="Helical" evidence="9">
    <location>
        <begin position="258"/>
        <end position="276"/>
    </location>
</feature>
<dbReference type="RefSeq" id="WP_213145762.1">
    <property type="nucleotide sequence ID" value="NZ_JAGYPE020000009.1"/>
</dbReference>
<evidence type="ECO:0000313" key="12">
    <source>
        <dbReference type="Proteomes" id="UP000677265"/>
    </source>
</evidence>
<reference evidence="10" key="1">
    <citation type="submission" date="2021-05" db="EMBL/GenBank/DDBJ databases">
        <title>Novel Bacillus species.</title>
        <authorList>
            <person name="Liu G."/>
        </authorList>
    </citation>
    <scope>NUCLEOTIDE SEQUENCE</scope>
    <source>
        <strain evidence="10 12">FJAT-50051</strain>
    </source>
</reference>
<evidence type="ECO:0000256" key="5">
    <source>
        <dbReference type="ARBA" id="ARBA00022970"/>
    </source>
</evidence>
<protein>
    <submittedName>
        <fullName evidence="10">Branched-chain amino acid ABC transporter permease</fullName>
    </submittedName>
</protein>
<feature type="transmembrane region" description="Helical" evidence="9">
    <location>
        <begin position="12"/>
        <end position="36"/>
    </location>
</feature>
<dbReference type="Pfam" id="PF02653">
    <property type="entry name" value="BPD_transp_2"/>
    <property type="match status" value="1"/>
</dbReference>
<evidence type="ECO:0000256" key="8">
    <source>
        <dbReference type="ARBA" id="ARBA00037998"/>
    </source>
</evidence>
<dbReference type="AlphaFoldDB" id="A0A942T5T4"/>
<feature type="transmembrane region" description="Helical" evidence="9">
    <location>
        <begin position="89"/>
        <end position="110"/>
    </location>
</feature>
<evidence type="ECO:0000313" key="11">
    <source>
        <dbReference type="EMBL" id="MCH6265352.1"/>
    </source>
</evidence>
<proteinExistence type="inferred from homology"/>
<dbReference type="InterPro" id="IPR001851">
    <property type="entry name" value="ABC_transp_permease"/>
</dbReference>
<keyword evidence="6 9" id="KW-1133">Transmembrane helix</keyword>
<dbReference type="EMBL" id="JAGYPE010000006">
    <property type="protein sequence ID" value="MBS4185960.1"/>
    <property type="molecule type" value="Genomic_DNA"/>
</dbReference>
<dbReference type="CDD" id="cd06582">
    <property type="entry name" value="TM_PBP1_LivH_like"/>
    <property type="match status" value="1"/>
</dbReference>
<feature type="transmembrane region" description="Helical" evidence="9">
    <location>
        <begin position="232"/>
        <end position="252"/>
    </location>
</feature>
<dbReference type="GO" id="GO:0005886">
    <property type="term" value="C:plasma membrane"/>
    <property type="evidence" value="ECO:0007669"/>
    <property type="project" value="UniProtKB-SubCell"/>
</dbReference>
<keyword evidence="4 9" id="KW-0812">Transmembrane</keyword>
<evidence type="ECO:0000256" key="4">
    <source>
        <dbReference type="ARBA" id="ARBA00022692"/>
    </source>
</evidence>
<name>A0A942T5T4_9BACI</name>
<keyword evidence="2" id="KW-0813">Transport</keyword>
<keyword evidence="12" id="KW-1185">Reference proteome</keyword>
<feature type="transmembrane region" description="Helical" evidence="9">
    <location>
        <begin position="56"/>
        <end position="77"/>
    </location>
</feature>
<dbReference type="InterPro" id="IPR052157">
    <property type="entry name" value="BCAA_transport_permease"/>
</dbReference>
<gene>
    <name evidence="11" type="ORF">KHB02_007400</name>
    <name evidence="10" type="ORF">KHB02_31705</name>
</gene>
<keyword evidence="7 9" id="KW-0472">Membrane</keyword>
<dbReference type="PANTHER" id="PTHR11795:SF451">
    <property type="entry name" value="ABC TRANSPORTER PERMEASE PROTEIN"/>
    <property type="match status" value="1"/>
</dbReference>
<keyword evidence="3" id="KW-1003">Cell membrane</keyword>
<evidence type="ECO:0000313" key="10">
    <source>
        <dbReference type="EMBL" id="MBS4185960.1"/>
    </source>
</evidence>
<sequence>MLQLIIDGLIYGSIYALIGFAISTLFMTTGVVNFAIGETITFSMYVGIITMEWFHTSYLLTAIEIILLTVLFTVLITRILVLPLLKHGSIISTIGTASMYIIFPILTVGLSTQDHPFPKAPIPQMNLGIISSWDAVIFVITAFVAILLHVFVMKSSWGVGIRAIKSNQSHALSIGISVGKIVMITAILSGFIGGITGLIAAPKLLLTHNLMGTPFMVALIGAVLGGLNNPKGIYFGCLLLGVVQSITGGLFGSISREIIPILIVIIVLVIKPEGLFSSIREKRV</sequence>
<feature type="transmembrane region" description="Helical" evidence="9">
    <location>
        <begin position="172"/>
        <end position="200"/>
    </location>
</feature>
<accession>A0A942T5T4</accession>
<keyword evidence="5" id="KW-0029">Amino-acid transport</keyword>
<evidence type="ECO:0000256" key="9">
    <source>
        <dbReference type="SAM" id="Phobius"/>
    </source>
</evidence>
<comment type="subcellular location">
    <subcellularLocation>
        <location evidence="1">Cell membrane</location>
        <topology evidence="1">Multi-pass membrane protein</topology>
    </subcellularLocation>
</comment>
<comment type="caution">
    <text evidence="10">The sequence shown here is derived from an EMBL/GenBank/DDBJ whole genome shotgun (WGS) entry which is preliminary data.</text>
</comment>
<comment type="similarity">
    <text evidence="8">Belongs to the binding-protein-dependent transport system permease family. LivHM subfamily.</text>
</comment>
<dbReference type="EMBL" id="JAGYPE020000009">
    <property type="protein sequence ID" value="MCH6265352.1"/>
    <property type="molecule type" value="Genomic_DNA"/>
</dbReference>
<dbReference type="Proteomes" id="UP000677265">
    <property type="component" value="Unassembled WGS sequence"/>
</dbReference>